<feature type="region of interest" description="Disordered" evidence="2">
    <location>
        <begin position="1"/>
        <end position="67"/>
    </location>
</feature>
<dbReference type="Pfam" id="PF00076">
    <property type="entry name" value="RRM_1"/>
    <property type="match status" value="2"/>
</dbReference>
<comment type="caution">
    <text evidence="4">The sequence shown here is derived from an EMBL/GenBank/DDBJ whole genome shotgun (WGS) entry which is preliminary data.</text>
</comment>
<reference evidence="4" key="1">
    <citation type="submission" date="2022-07" db="EMBL/GenBank/DDBJ databases">
        <title>Fungi with potential for degradation of polypropylene.</title>
        <authorList>
            <person name="Gostincar C."/>
        </authorList>
    </citation>
    <scope>NUCLEOTIDE SEQUENCE</scope>
    <source>
        <strain evidence="4">EXF-13287</strain>
    </source>
</reference>
<evidence type="ECO:0000256" key="2">
    <source>
        <dbReference type="SAM" id="MobiDB-lite"/>
    </source>
</evidence>
<dbReference type="PANTHER" id="PTHR23147">
    <property type="entry name" value="SERINE/ARGININE RICH SPLICING FACTOR"/>
    <property type="match status" value="1"/>
</dbReference>
<dbReference type="InterPro" id="IPR000504">
    <property type="entry name" value="RRM_dom"/>
</dbReference>
<name>A0AA38SF70_9PEZI</name>
<keyword evidence="5" id="KW-1185">Reference proteome</keyword>
<organism evidence="4 5">
    <name type="scientific">Coniochaeta hoffmannii</name>
    <dbReference type="NCBI Taxonomy" id="91930"/>
    <lineage>
        <taxon>Eukaryota</taxon>
        <taxon>Fungi</taxon>
        <taxon>Dikarya</taxon>
        <taxon>Ascomycota</taxon>
        <taxon>Pezizomycotina</taxon>
        <taxon>Sordariomycetes</taxon>
        <taxon>Sordariomycetidae</taxon>
        <taxon>Coniochaetales</taxon>
        <taxon>Coniochaetaceae</taxon>
        <taxon>Coniochaeta</taxon>
    </lineage>
</organism>
<evidence type="ECO:0000313" key="5">
    <source>
        <dbReference type="Proteomes" id="UP001174691"/>
    </source>
</evidence>
<accession>A0AA38SF70</accession>
<dbReference type="PROSITE" id="PS50102">
    <property type="entry name" value="RRM"/>
    <property type="match status" value="2"/>
</dbReference>
<sequence>MSANKASSSGHGGDRNNVPMKRLGGKIIVDTDSSDSDSDRDPDTGGGAKLNASPYRPPQTGGAKLLPASAYYQNAPVRPVTSKGSLNNKGKAVAGPSAANNGSIATPESSDPENLAVKFGKIAFQRGDPADVDVFEHQTTATSSGNESDEPLSPSAIDALIANATRRTLMAQAPHELVVHQPAAAVRHLVGDQDAQKIYPHTSCLFIANLPHEKSDEALEGEITRLFSRFGTVFVKIRRDARDMPFGFMQYTNDADAAAAIEHGTGLLVFDRGCRVELAKANRTFVVFRHDQAQITVEEVMDIVYGHGELSCIEPLRADIAALINVSSAIFVEFAVFDCDRDLVRRNRGDRVYRVAAFDPTKLFLDPRETTDVGQHVKDRKSVFVGNLPLRVTEEQLQRLFERSGDVVNIQIVHSFRKRTSFAFVEFARPDMPEIAITQCHGNTSFGPEEIVVERKLDHRRAPRRVNSAYSVPGRSNPRRVVTAAPGSTPYHNAQAALDMAGPSIPRVYVTPHHDQPGPSAGPSTAAPAVVSSQSMITPGHNAAAAMAPGGGLAVPTSALSAMAPPFGPNGYFLPSPGIPTPVAAFAGAYGGGFNAPGFNAGGFNAGGFNAGGFNAGGFNAGGFNAGYFNPQQQVPTQQYQGFWMNGLHYIQDPISGNCYPFPAAGPAPPMIDQTPVFGQRSVSAMPYVPAAEHLTRASNETLKTKKSVTFADPVAEGSSSSAHEKDGEDSGEKYGAA</sequence>
<dbReference type="AlphaFoldDB" id="A0AA38SF70"/>
<feature type="compositionally biased region" description="Basic and acidic residues" evidence="2">
    <location>
        <begin position="723"/>
        <end position="738"/>
    </location>
</feature>
<evidence type="ECO:0000259" key="3">
    <source>
        <dbReference type="PROSITE" id="PS50102"/>
    </source>
</evidence>
<dbReference type="InterPro" id="IPR012677">
    <property type="entry name" value="Nucleotide-bd_a/b_plait_sf"/>
</dbReference>
<feature type="compositionally biased region" description="Polar residues" evidence="2">
    <location>
        <begin position="98"/>
        <end position="109"/>
    </location>
</feature>
<gene>
    <name evidence="4" type="ORF">NKR19_g3135</name>
</gene>
<dbReference type="SMART" id="SM00360">
    <property type="entry name" value="RRM"/>
    <property type="match status" value="2"/>
</dbReference>
<evidence type="ECO:0000256" key="1">
    <source>
        <dbReference type="PROSITE-ProRule" id="PRU00176"/>
    </source>
</evidence>
<dbReference type="SUPFAM" id="SSF54928">
    <property type="entry name" value="RNA-binding domain, RBD"/>
    <property type="match status" value="2"/>
</dbReference>
<feature type="domain" description="RRM" evidence="3">
    <location>
        <begin position="381"/>
        <end position="458"/>
    </location>
</feature>
<dbReference type="Proteomes" id="UP001174691">
    <property type="component" value="Unassembled WGS sequence"/>
</dbReference>
<feature type="region of interest" description="Disordered" evidence="2">
    <location>
        <begin position="699"/>
        <end position="738"/>
    </location>
</feature>
<dbReference type="InterPro" id="IPR035979">
    <property type="entry name" value="RBD_domain_sf"/>
</dbReference>
<dbReference type="EMBL" id="JANBVN010000034">
    <property type="protein sequence ID" value="KAJ9160512.1"/>
    <property type="molecule type" value="Genomic_DNA"/>
</dbReference>
<dbReference type="Gene3D" id="3.30.70.330">
    <property type="match status" value="2"/>
</dbReference>
<dbReference type="CDD" id="cd00590">
    <property type="entry name" value="RRM_SF"/>
    <property type="match status" value="1"/>
</dbReference>
<feature type="region of interest" description="Disordered" evidence="2">
    <location>
        <begin position="79"/>
        <end position="112"/>
    </location>
</feature>
<protein>
    <recommendedName>
        <fullName evidence="3">RRM domain-containing protein</fullName>
    </recommendedName>
</protein>
<feature type="domain" description="RRM" evidence="3">
    <location>
        <begin position="203"/>
        <end position="281"/>
    </location>
</feature>
<evidence type="ECO:0000313" key="4">
    <source>
        <dbReference type="EMBL" id="KAJ9160512.1"/>
    </source>
</evidence>
<dbReference type="InterPro" id="IPR050907">
    <property type="entry name" value="SRSF"/>
</dbReference>
<keyword evidence="1" id="KW-0694">RNA-binding</keyword>
<dbReference type="GO" id="GO:0003723">
    <property type="term" value="F:RNA binding"/>
    <property type="evidence" value="ECO:0007669"/>
    <property type="project" value="UniProtKB-UniRule"/>
</dbReference>
<proteinExistence type="predicted"/>